<protein>
    <submittedName>
        <fullName evidence="6">Oxidoreductase</fullName>
    </submittedName>
</protein>
<name>A0A9X2D5K1_9ACTN</name>
<proteinExistence type="predicted"/>
<keyword evidence="3" id="KW-0479">Metal-binding</keyword>
<dbReference type="Gene3D" id="1.10.490.10">
    <property type="entry name" value="Globins"/>
    <property type="match status" value="1"/>
</dbReference>
<evidence type="ECO:0000313" key="7">
    <source>
        <dbReference type="Proteomes" id="UP001139485"/>
    </source>
</evidence>
<dbReference type="InterPro" id="IPR012292">
    <property type="entry name" value="Globin/Proto"/>
</dbReference>
<comment type="caution">
    <text evidence="6">The sequence shown here is derived from an EMBL/GenBank/DDBJ whole genome shotgun (WGS) entry which is preliminary data.</text>
</comment>
<dbReference type="GO" id="GO:0046872">
    <property type="term" value="F:metal ion binding"/>
    <property type="evidence" value="ECO:0007669"/>
    <property type="project" value="UniProtKB-KW"/>
</dbReference>
<keyword evidence="2" id="KW-0349">Heme</keyword>
<dbReference type="GO" id="GO:0020037">
    <property type="term" value="F:heme binding"/>
    <property type="evidence" value="ECO:0007669"/>
    <property type="project" value="InterPro"/>
</dbReference>
<dbReference type="InterPro" id="IPR009050">
    <property type="entry name" value="Globin-like_sf"/>
</dbReference>
<evidence type="ECO:0000256" key="3">
    <source>
        <dbReference type="ARBA" id="ARBA00022723"/>
    </source>
</evidence>
<dbReference type="RefSeq" id="WP_250826489.1">
    <property type="nucleotide sequence ID" value="NZ_JAMOIL010000005.1"/>
</dbReference>
<dbReference type="AlphaFoldDB" id="A0A9X2D5K1"/>
<feature type="region of interest" description="Disordered" evidence="5">
    <location>
        <begin position="134"/>
        <end position="154"/>
    </location>
</feature>
<keyword evidence="7" id="KW-1185">Reference proteome</keyword>
<dbReference type="SUPFAM" id="SSF46458">
    <property type="entry name" value="Globin-like"/>
    <property type="match status" value="1"/>
</dbReference>
<dbReference type="GO" id="GO:0019825">
    <property type="term" value="F:oxygen binding"/>
    <property type="evidence" value="ECO:0007669"/>
    <property type="project" value="InterPro"/>
</dbReference>
<evidence type="ECO:0000256" key="4">
    <source>
        <dbReference type="ARBA" id="ARBA00023004"/>
    </source>
</evidence>
<evidence type="ECO:0000313" key="6">
    <source>
        <dbReference type="EMBL" id="MCM0619723.1"/>
    </source>
</evidence>
<dbReference type="InterPro" id="IPR001486">
    <property type="entry name" value="Hemoglobin_trunc"/>
</dbReference>
<gene>
    <name evidence="6" type="ORF">M8330_05380</name>
</gene>
<organism evidence="6 7">
    <name type="scientific">Nocardioides bruguierae</name>
    <dbReference type="NCBI Taxonomy" id="2945102"/>
    <lineage>
        <taxon>Bacteria</taxon>
        <taxon>Bacillati</taxon>
        <taxon>Actinomycetota</taxon>
        <taxon>Actinomycetes</taxon>
        <taxon>Propionibacteriales</taxon>
        <taxon>Nocardioidaceae</taxon>
        <taxon>Nocardioides</taxon>
    </lineage>
</organism>
<reference evidence="6" key="1">
    <citation type="submission" date="2022-05" db="EMBL/GenBank/DDBJ databases">
        <authorList>
            <person name="Tuo L."/>
        </authorList>
    </citation>
    <scope>NUCLEOTIDE SEQUENCE</scope>
    <source>
        <strain evidence="6">BSK12Z-4</strain>
    </source>
</reference>
<evidence type="ECO:0000256" key="5">
    <source>
        <dbReference type="SAM" id="MobiDB-lite"/>
    </source>
</evidence>
<dbReference type="EMBL" id="JAMOIL010000005">
    <property type="protein sequence ID" value="MCM0619723.1"/>
    <property type="molecule type" value="Genomic_DNA"/>
</dbReference>
<evidence type="ECO:0000256" key="1">
    <source>
        <dbReference type="ARBA" id="ARBA00022448"/>
    </source>
</evidence>
<dbReference type="Proteomes" id="UP001139485">
    <property type="component" value="Unassembled WGS sequence"/>
</dbReference>
<evidence type="ECO:0000256" key="2">
    <source>
        <dbReference type="ARBA" id="ARBA00022617"/>
    </source>
</evidence>
<keyword evidence="1" id="KW-0813">Transport</keyword>
<keyword evidence="4" id="KW-0408">Iron</keyword>
<accession>A0A9X2D5K1</accession>
<dbReference type="Pfam" id="PF01152">
    <property type="entry name" value="Bac_globin"/>
    <property type="match status" value="1"/>
</dbReference>
<sequence length="154" mass="16570">MEQTLYTALGGADVVAALARAWHARVLADPVVSHAFSHGFHPAHEERLAAYLGEVLGGPATFTGGARPLGTESQVVRDHSGNGEHPEMDDRAIACWQAALVDVGVPEDAVLHARLRDWFAWATRVQMAAYPRSAEDVPDGLARPTWTWDGPPAT</sequence>